<dbReference type="PANTHER" id="PTHR34415:SF1">
    <property type="entry name" value="INTEGRASE CATALYTIC DOMAIN-CONTAINING PROTEIN"/>
    <property type="match status" value="1"/>
</dbReference>
<dbReference type="PANTHER" id="PTHR34415">
    <property type="entry name" value="INTEGRASE CATALYTIC DOMAIN-CONTAINING PROTEIN"/>
    <property type="match status" value="1"/>
</dbReference>
<dbReference type="AlphaFoldDB" id="A0A8D8WNE1"/>
<feature type="domain" description="DUF7869" evidence="1">
    <location>
        <begin position="35"/>
        <end position="159"/>
    </location>
</feature>
<reference evidence="2" key="1">
    <citation type="submission" date="2021-05" db="EMBL/GenBank/DDBJ databases">
        <authorList>
            <person name="Alioto T."/>
            <person name="Alioto T."/>
            <person name="Gomez Garrido J."/>
        </authorList>
    </citation>
    <scope>NUCLEOTIDE SEQUENCE</scope>
</reference>
<dbReference type="EMBL" id="HBUF01395828">
    <property type="protein sequence ID" value="CAG6735488.1"/>
    <property type="molecule type" value="Transcribed_RNA"/>
</dbReference>
<evidence type="ECO:0000259" key="1">
    <source>
        <dbReference type="Pfam" id="PF25273"/>
    </source>
</evidence>
<evidence type="ECO:0000313" key="2">
    <source>
        <dbReference type="EMBL" id="CAG6666613.1"/>
    </source>
</evidence>
<dbReference type="InterPro" id="IPR057191">
    <property type="entry name" value="DUF7869"/>
</dbReference>
<accession>A0A8D8WNE1</accession>
<name>A0A8D8WNE1_9HEMI</name>
<dbReference type="Pfam" id="PF25273">
    <property type="entry name" value="DUF7869"/>
    <property type="match status" value="1"/>
</dbReference>
<proteinExistence type="predicted"/>
<sequence length="267" mass="31233">MCMVVNVFCISNIKDKNAAIYIYHEGNARKSPDEVCSFLHDYLKNVPDKFTEFRLFSDNCAGQNKNQTLCRYLLSLTDTGRFKKVQQYYPIRGHSFLPCDRDFGLIKRYMKKKDRYYTLHEITGMIIECAKPGKFTVKEIQPSDVYDFKNWWSKYYKKHTVSNESANKPRSEKTIFAISTLYHFVYDSQIRGYITAYEQINGLVHHTFQMAVVNLGVNPIIMPQNIAYPKGKVPIKQAKLADVKYCLKWVPEEERGFLKSILNWPKA</sequence>
<organism evidence="2">
    <name type="scientific">Cacopsylla melanoneura</name>
    <dbReference type="NCBI Taxonomy" id="428564"/>
    <lineage>
        <taxon>Eukaryota</taxon>
        <taxon>Metazoa</taxon>
        <taxon>Ecdysozoa</taxon>
        <taxon>Arthropoda</taxon>
        <taxon>Hexapoda</taxon>
        <taxon>Insecta</taxon>
        <taxon>Pterygota</taxon>
        <taxon>Neoptera</taxon>
        <taxon>Paraneoptera</taxon>
        <taxon>Hemiptera</taxon>
        <taxon>Sternorrhyncha</taxon>
        <taxon>Psylloidea</taxon>
        <taxon>Psyllidae</taxon>
        <taxon>Psyllinae</taxon>
        <taxon>Cacopsylla</taxon>
    </lineage>
</organism>
<protein>
    <recommendedName>
        <fullName evidence="1">DUF7869 domain-containing protein</fullName>
    </recommendedName>
</protein>
<dbReference type="EMBL" id="HBUF01214733">
    <property type="protein sequence ID" value="CAG6666613.1"/>
    <property type="molecule type" value="Transcribed_RNA"/>
</dbReference>